<dbReference type="GO" id="GO:0075523">
    <property type="term" value="P:viral translational frameshifting"/>
    <property type="evidence" value="ECO:0007669"/>
    <property type="project" value="UniProtKB-KW"/>
</dbReference>
<dbReference type="InterPro" id="IPR038581">
    <property type="entry name" value="ODC_AZ_sf"/>
</dbReference>
<dbReference type="GO" id="GO:0008073">
    <property type="term" value="F:ornithine decarboxylase inhibitor activity"/>
    <property type="evidence" value="ECO:0007669"/>
    <property type="project" value="InterPro"/>
</dbReference>
<dbReference type="GO" id="GO:0045732">
    <property type="term" value="P:positive regulation of protein catabolic process"/>
    <property type="evidence" value="ECO:0007669"/>
    <property type="project" value="TreeGrafter"/>
</dbReference>
<evidence type="ECO:0000256" key="2">
    <source>
        <dbReference type="ARBA" id="ARBA00008796"/>
    </source>
</evidence>
<dbReference type="Pfam" id="PF02100">
    <property type="entry name" value="ODC_AZ"/>
    <property type="match status" value="1"/>
</dbReference>
<dbReference type="PANTHER" id="PTHR10279:SF10">
    <property type="entry name" value="ORNITHINE DECARBOXYLASE ANTIZYME"/>
    <property type="match status" value="1"/>
</dbReference>
<name>A0A139ALA6_GONPJ</name>
<dbReference type="AlphaFoldDB" id="A0A139ALA6"/>
<dbReference type="GO" id="GO:0005634">
    <property type="term" value="C:nucleus"/>
    <property type="evidence" value="ECO:0007669"/>
    <property type="project" value="TreeGrafter"/>
</dbReference>
<protein>
    <recommendedName>
        <fullName evidence="4">Ornithine decarboxylase antizyme</fullName>
    </recommendedName>
</protein>
<dbReference type="Proteomes" id="UP000070544">
    <property type="component" value="Unassembled WGS sequence"/>
</dbReference>
<organism evidence="7 8">
    <name type="scientific">Gonapodya prolifera (strain JEL478)</name>
    <name type="common">Monoblepharis prolifera</name>
    <dbReference type="NCBI Taxonomy" id="1344416"/>
    <lineage>
        <taxon>Eukaryota</taxon>
        <taxon>Fungi</taxon>
        <taxon>Fungi incertae sedis</taxon>
        <taxon>Chytridiomycota</taxon>
        <taxon>Chytridiomycota incertae sedis</taxon>
        <taxon>Monoblepharidomycetes</taxon>
        <taxon>Monoblepharidales</taxon>
        <taxon>Gonapodyaceae</taxon>
        <taxon>Gonapodya</taxon>
    </lineage>
</organism>
<feature type="region of interest" description="Disordered" evidence="6">
    <location>
        <begin position="51"/>
        <end position="74"/>
    </location>
</feature>
<evidence type="ECO:0000313" key="8">
    <source>
        <dbReference type="Proteomes" id="UP000070544"/>
    </source>
</evidence>
<dbReference type="InterPro" id="IPR002993">
    <property type="entry name" value="ODC_AZ"/>
</dbReference>
<dbReference type="EMBL" id="KQ965747">
    <property type="protein sequence ID" value="KXS17324.1"/>
    <property type="molecule type" value="Genomic_DNA"/>
</dbReference>
<dbReference type="OrthoDB" id="5959761at2759"/>
<keyword evidence="5" id="KW-0688">Ribosomal frameshifting</keyword>
<evidence type="ECO:0000256" key="6">
    <source>
        <dbReference type="SAM" id="MobiDB-lite"/>
    </source>
</evidence>
<dbReference type="STRING" id="1344416.A0A139ALA6"/>
<feature type="compositionally biased region" description="Low complexity" evidence="6">
    <location>
        <begin position="1"/>
        <end position="16"/>
    </location>
</feature>
<dbReference type="GO" id="GO:0005737">
    <property type="term" value="C:cytoplasm"/>
    <property type="evidence" value="ECO:0007669"/>
    <property type="project" value="TreeGrafter"/>
</dbReference>
<comment type="subunit">
    <text evidence="3">Interacts with ODC and thereby sterically blocks ODC homodimerization.</text>
</comment>
<dbReference type="Gene3D" id="3.40.630.60">
    <property type="match status" value="1"/>
</dbReference>
<evidence type="ECO:0000256" key="3">
    <source>
        <dbReference type="ARBA" id="ARBA00011486"/>
    </source>
</evidence>
<dbReference type="SUPFAM" id="SSF55729">
    <property type="entry name" value="Acyl-CoA N-acyltransferases (Nat)"/>
    <property type="match status" value="1"/>
</dbReference>
<evidence type="ECO:0000256" key="4">
    <source>
        <dbReference type="ARBA" id="ARBA00017712"/>
    </source>
</evidence>
<evidence type="ECO:0000256" key="1">
    <source>
        <dbReference type="ARBA" id="ARBA00002307"/>
    </source>
</evidence>
<comment type="function">
    <text evidence="1">Ornithine decarboxylase (ODC) antizyme protein that negatively regulates ODC activity and intracellular polyamine biosynthesis in response to increased intracellular polyamine levels. Binds to ODC monomers, inhibiting the assembly of the functional ODC homodimer, and targets the monomers for ubiquitin-independent proteolytic destruction by the 26S proteasome.</text>
</comment>
<comment type="similarity">
    <text evidence="2">Belongs to the ODC antizyme family.</text>
</comment>
<reference evidence="7 8" key="1">
    <citation type="journal article" date="2015" name="Genome Biol. Evol.">
        <title>Phylogenomic analyses indicate that early fungi evolved digesting cell walls of algal ancestors of land plants.</title>
        <authorList>
            <person name="Chang Y."/>
            <person name="Wang S."/>
            <person name="Sekimoto S."/>
            <person name="Aerts A.L."/>
            <person name="Choi C."/>
            <person name="Clum A."/>
            <person name="LaButti K.M."/>
            <person name="Lindquist E.A."/>
            <person name="Yee Ngan C."/>
            <person name="Ohm R.A."/>
            <person name="Salamov A.A."/>
            <person name="Grigoriev I.V."/>
            <person name="Spatafora J.W."/>
            <person name="Berbee M.L."/>
        </authorList>
    </citation>
    <scope>NUCLEOTIDE SEQUENCE [LARGE SCALE GENOMIC DNA]</scope>
    <source>
        <strain evidence="7 8">JEL478</strain>
    </source>
</reference>
<evidence type="ECO:0000256" key="5">
    <source>
        <dbReference type="ARBA" id="ARBA00022758"/>
    </source>
</evidence>
<feature type="compositionally biased region" description="Low complexity" evidence="6">
    <location>
        <begin position="51"/>
        <end position="61"/>
    </location>
</feature>
<accession>A0A139ALA6</accession>
<proteinExistence type="inferred from homology"/>
<dbReference type="InterPro" id="IPR016181">
    <property type="entry name" value="Acyl_CoA_acyltransferase"/>
</dbReference>
<dbReference type="PANTHER" id="PTHR10279">
    <property type="entry name" value="ORNITHINE DECARBOXYLASE ANTIZYME"/>
    <property type="match status" value="1"/>
</dbReference>
<evidence type="ECO:0000313" key="7">
    <source>
        <dbReference type="EMBL" id="KXS17324.1"/>
    </source>
</evidence>
<sequence>MLVQSSTSNMNISNNNKQGHADFAPVDPPATWSVCTLRRFRGLRSETFYTTAGTKTGASGSERPTPGAAPRPPWAADGINLATAVLGRRVAVDWAGAGSSIWDPAANEHDASVILESLVDIASFETSTFSSSPDFGVGWGPFGGPSPGVGAGTVFKGFVVRRNLDLDHGSDAVRTLYVVVPPTPGSGALPKEHVAAVLDVAEGCLAVQEVVIVMEKGRADLAPLLRAFTFIGFEVVDPRVVRHSPEVVLMGCEL</sequence>
<feature type="region of interest" description="Disordered" evidence="6">
    <location>
        <begin position="1"/>
        <end position="24"/>
    </location>
</feature>
<keyword evidence="8" id="KW-1185">Reference proteome</keyword>
<gene>
    <name evidence="7" type="ORF">M427DRAFT_30471</name>
</gene>